<keyword evidence="8" id="KW-0862">Zinc</keyword>
<feature type="region of interest" description="Disordered" evidence="9">
    <location>
        <begin position="150"/>
        <end position="223"/>
    </location>
</feature>
<protein>
    <recommendedName>
        <fullName evidence="2">RBR-type E3 ubiquitin transferase</fullName>
        <ecNumber evidence="2">2.3.2.31</ecNumber>
    </recommendedName>
</protein>
<feature type="compositionally biased region" description="Polar residues" evidence="9">
    <location>
        <begin position="184"/>
        <end position="193"/>
    </location>
</feature>
<feature type="domain" description="RING-type" evidence="10">
    <location>
        <begin position="241"/>
        <end position="412"/>
    </location>
</feature>
<dbReference type="InterPro" id="IPR031127">
    <property type="entry name" value="E3_UB_ligase_RBR"/>
</dbReference>
<organism evidence="11 12">
    <name type="scientific">Alternaria panax</name>
    <dbReference type="NCBI Taxonomy" id="48097"/>
    <lineage>
        <taxon>Eukaryota</taxon>
        <taxon>Fungi</taxon>
        <taxon>Dikarya</taxon>
        <taxon>Ascomycota</taxon>
        <taxon>Pezizomycotina</taxon>
        <taxon>Dothideomycetes</taxon>
        <taxon>Pleosporomycetidae</taxon>
        <taxon>Pleosporales</taxon>
        <taxon>Pleosporineae</taxon>
        <taxon>Pleosporaceae</taxon>
        <taxon>Alternaria</taxon>
        <taxon>Alternaria sect. Panax</taxon>
    </lineage>
</organism>
<dbReference type="Pfam" id="PF01485">
    <property type="entry name" value="IBR"/>
    <property type="match status" value="1"/>
</dbReference>
<comment type="catalytic activity">
    <reaction evidence="1">
        <text>[E2 ubiquitin-conjugating enzyme]-S-ubiquitinyl-L-cysteine + [acceptor protein]-L-lysine = [E2 ubiquitin-conjugating enzyme]-L-cysteine + [acceptor protein]-N(6)-ubiquitinyl-L-lysine.</text>
        <dbReference type="EC" id="2.3.2.31"/>
    </reaction>
</comment>
<comment type="caution">
    <text evidence="11">The sequence shown here is derived from an EMBL/GenBank/DDBJ whole genome shotgun (WGS) entry which is preliminary data.</text>
</comment>
<evidence type="ECO:0000256" key="5">
    <source>
        <dbReference type="ARBA" id="ARBA00022737"/>
    </source>
</evidence>
<dbReference type="EMBL" id="JAANER010000006">
    <property type="protein sequence ID" value="KAG9188181.1"/>
    <property type="molecule type" value="Genomic_DNA"/>
</dbReference>
<keyword evidence="5" id="KW-0677">Repeat</keyword>
<name>A0AAD4FEI4_9PLEO</name>
<evidence type="ECO:0000313" key="11">
    <source>
        <dbReference type="EMBL" id="KAG9188181.1"/>
    </source>
</evidence>
<proteinExistence type="predicted"/>
<dbReference type="GO" id="GO:0008270">
    <property type="term" value="F:zinc ion binding"/>
    <property type="evidence" value="ECO:0007669"/>
    <property type="project" value="UniProtKB-KW"/>
</dbReference>
<keyword evidence="12" id="KW-1185">Reference proteome</keyword>
<dbReference type="InterPro" id="IPR002867">
    <property type="entry name" value="IBR_dom"/>
</dbReference>
<feature type="compositionally biased region" description="Basic and acidic residues" evidence="9">
    <location>
        <begin position="206"/>
        <end position="223"/>
    </location>
</feature>
<dbReference type="CDD" id="cd20335">
    <property type="entry name" value="BRcat_RBR"/>
    <property type="match status" value="1"/>
</dbReference>
<evidence type="ECO:0000256" key="6">
    <source>
        <dbReference type="ARBA" id="ARBA00022771"/>
    </source>
</evidence>
<evidence type="ECO:0000256" key="2">
    <source>
        <dbReference type="ARBA" id="ARBA00012251"/>
    </source>
</evidence>
<dbReference type="GO" id="GO:0061630">
    <property type="term" value="F:ubiquitin protein ligase activity"/>
    <property type="evidence" value="ECO:0007669"/>
    <property type="project" value="UniProtKB-EC"/>
</dbReference>
<dbReference type="EC" id="2.3.2.31" evidence="2"/>
<evidence type="ECO:0000256" key="9">
    <source>
        <dbReference type="SAM" id="MobiDB-lite"/>
    </source>
</evidence>
<evidence type="ECO:0000313" key="12">
    <source>
        <dbReference type="Proteomes" id="UP001199106"/>
    </source>
</evidence>
<dbReference type="Proteomes" id="UP001199106">
    <property type="component" value="Unassembled WGS sequence"/>
</dbReference>
<evidence type="ECO:0000256" key="8">
    <source>
        <dbReference type="ARBA" id="ARBA00022833"/>
    </source>
</evidence>
<dbReference type="PANTHER" id="PTHR11685">
    <property type="entry name" value="RBR FAMILY RING FINGER AND IBR DOMAIN-CONTAINING"/>
    <property type="match status" value="1"/>
</dbReference>
<dbReference type="PROSITE" id="PS51873">
    <property type="entry name" value="TRIAD"/>
    <property type="match status" value="1"/>
</dbReference>
<accession>A0AAD4FEI4</accession>
<evidence type="ECO:0000256" key="1">
    <source>
        <dbReference type="ARBA" id="ARBA00001798"/>
    </source>
</evidence>
<evidence type="ECO:0000256" key="4">
    <source>
        <dbReference type="ARBA" id="ARBA00022723"/>
    </source>
</evidence>
<dbReference type="InterPro" id="IPR044066">
    <property type="entry name" value="TRIAD_supradom"/>
</dbReference>
<evidence type="ECO:0000256" key="7">
    <source>
        <dbReference type="ARBA" id="ARBA00022786"/>
    </source>
</evidence>
<keyword evidence="4" id="KW-0479">Metal-binding</keyword>
<dbReference type="AlphaFoldDB" id="A0AAD4FEI4"/>
<keyword evidence="6" id="KW-0863">Zinc-finger</keyword>
<sequence>MDPATTRVVLKLQLDNVDAILKTLPKTDSNGAVNSERVAFAALHHEVLKKWDSMRGQIFAHSITREENAGRETYKKLLSEEQQAEHNHDMACRQAGKPVPQRPAVLHRRTVHEGAANQNSKAVNGKTLSDKYLCFGLTGMQTILSKTKLVPAKKRPAEDDQSSTLTPTDFKRARVDEGDDEDGTSVTPYASKTSSKKRAAPLDPAILREDEDGRTRRVKLDKPADEPLLGDRVQSAEAEILFATCSSCLHMHATRDVLQLPCKDDGDVEVHVYCRECLTRLFQCSIADTSYFPPRCCSKIISAISCVPFLPPAVFSSFVAKKDELEMVDRTYCSNKTCSNWVRSADIVAGIATCAGCAQKTCVTCKNKQHHGLCLDDKDVKELMGVAKAKRWQRCPQCKEMIELERGCYHIT</sequence>
<dbReference type="GO" id="GO:0016567">
    <property type="term" value="P:protein ubiquitination"/>
    <property type="evidence" value="ECO:0007669"/>
    <property type="project" value="InterPro"/>
</dbReference>
<gene>
    <name evidence="11" type="ORF">G6011_02104</name>
</gene>
<reference evidence="11" key="1">
    <citation type="submission" date="2021-07" db="EMBL/GenBank/DDBJ databases">
        <title>Genome Resource of American Ginseng Black Spot Pathogen Alternaria panax.</title>
        <authorList>
            <person name="Qiu C."/>
            <person name="Wang W."/>
            <person name="Liu Z."/>
        </authorList>
    </citation>
    <scope>NUCLEOTIDE SEQUENCE</scope>
    <source>
        <strain evidence="11">BNCC115425</strain>
    </source>
</reference>
<keyword evidence="7" id="KW-0833">Ubl conjugation pathway</keyword>
<keyword evidence="3" id="KW-0808">Transferase</keyword>
<evidence type="ECO:0000259" key="10">
    <source>
        <dbReference type="PROSITE" id="PS51873"/>
    </source>
</evidence>
<evidence type="ECO:0000256" key="3">
    <source>
        <dbReference type="ARBA" id="ARBA00022679"/>
    </source>
</evidence>